<name>A0AAE1B229_9GAST</name>
<feature type="compositionally biased region" description="Polar residues" evidence="1">
    <location>
        <begin position="60"/>
        <end position="69"/>
    </location>
</feature>
<gene>
    <name evidence="2" type="ORF">RRG08_017175</name>
</gene>
<evidence type="ECO:0000313" key="2">
    <source>
        <dbReference type="EMBL" id="KAK3798260.1"/>
    </source>
</evidence>
<keyword evidence="3" id="KW-1185">Reference proteome</keyword>
<protein>
    <submittedName>
        <fullName evidence="2">Uncharacterized protein</fullName>
    </submittedName>
</protein>
<comment type="caution">
    <text evidence="2">The sequence shown here is derived from an EMBL/GenBank/DDBJ whole genome shotgun (WGS) entry which is preliminary data.</text>
</comment>
<accession>A0AAE1B229</accession>
<evidence type="ECO:0000313" key="3">
    <source>
        <dbReference type="Proteomes" id="UP001283361"/>
    </source>
</evidence>
<proteinExistence type="predicted"/>
<dbReference type="AlphaFoldDB" id="A0AAE1B229"/>
<organism evidence="2 3">
    <name type="scientific">Elysia crispata</name>
    <name type="common">lettuce slug</name>
    <dbReference type="NCBI Taxonomy" id="231223"/>
    <lineage>
        <taxon>Eukaryota</taxon>
        <taxon>Metazoa</taxon>
        <taxon>Spiralia</taxon>
        <taxon>Lophotrochozoa</taxon>
        <taxon>Mollusca</taxon>
        <taxon>Gastropoda</taxon>
        <taxon>Heterobranchia</taxon>
        <taxon>Euthyneura</taxon>
        <taxon>Panpulmonata</taxon>
        <taxon>Sacoglossa</taxon>
        <taxon>Placobranchoidea</taxon>
        <taxon>Plakobranchidae</taxon>
        <taxon>Elysia</taxon>
    </lineage>
</organism>
<dbReference type="Proteomes" id="UP001283361">
    <property type="component" value="Unassembled WGS sequence"/>
</dbReference>
<feature type="region of interest" description="Disordered" evidence="1">
    <location>
        <begin position="60"/>
        <end position="87"/>
    </location>
</feature>
<dbReference type="EMBL" id="JAWDGP010000700">
    <property type="protein sequence ID" value="KAK3798260.1"/>
    <property type="molecule type" value="Genomic_DNA"/>
</dbReference>
<evidence type="ECO:0000256" key="1">
    <source>
        <dbReference type="SAM" id="MobiDB-lite"/>
    </source>
</evidence>
<reference evidence="2" key="1">
    <citation type="journal article" date="2023" name="G3 (Bethesda)">
        <title>A reference genome for the long-term kleptoplast-retaining sea slug Elysia crispata morphotype clarki.</title>
        <authorList>
            <person name="Eastman K.E."/>
            <person name="Pendleton A.L."/>
            <person name="Shaikh M.A."/>
            <person name="Suttiyut T."/>
            <person name="Ogas R."/>
            <person name="Tomko P."/>
            <person name="Gavelis G."/>
            <person name="Widhalm J.R."/>
            <person name="Wisecaver J.H."/>
        </authorList>
    </citation>
    <scope>NUCLEOTIDE SEQUENCE</scope>
    <source>
        <strain evidence="2">ECLA1</strain>
    </source>
</reference>
<sequence length="87" mass="9453">MGTKNELSISSLLSRAEEIFVDILAESDEPAPISDAVPVSQPSWPDVTVFRVSGDCLSDTGQLVSSRSGTSRHTTQSRETTQRETTR</sequence>